<dbReference type="GO" id="GO:0003697">
    <property type="term" value="F:single-stranded DNA binding"/>
    <property type="evidence" value="ECO:0007669"/>
    <property type="project" value="InterPro"/>
</dbReference>
<evidence type="ECO:0000256" key="6">
    <source>
        <dbReference type="ARBA" id="ARBA00023125"/>
    </source>
</evidence>
<comment type="caution">
    <text evidence="9">The sequence shown here is derived from an EMBL/GenBank/DDBJ whole genome shotgun (WGS) entry which is preliminary data.</text>
</comment>
<keyword evidence="10" id="KW-1185">Reference proteome</keyword>
<dbReference type="GO" id="GO:0006508">
    <property type="term" value="P:proteolysis"/>
    <property type="evidence" value="ECO:0007669"/>
    <property type="project" value="UniProtKB-KW"/>
</dbReference>
<evidence type="ECO:0000256" key="4">
    <source>
        <dbReference type="ARBA" id="ARBA00022801"/>
    </source>
</evidence>
<keyword evidence="3" id="KW-0227">DNA damage</keyword>
<evidence type="ECO:0000313" key="10">
    <source>
        <dbReference type="Proteomes" id="UP000481339"/>
    </source>
</evidence>
<accession>A0A7C8FLK2</accession>
<dbReference type="Gene3D" id="3.90.1680.10">
    <property type="entry name" value="SOS response associated peptidase-like"/>
    <property type="match status" value="1"/>
</dbReference>
<dbReference type="PANTHER" id="PTHR13604:SF0">
    <property type="entry name" value="ABASIC SITE PROCESSING PROTEIN HMCES"/>
    <property type="match status" value="1"/>
</dbReference>
<comment type="similarity">
    <text evidence="1 8">Belongs to the SOS response-associated peptidase family.</text>
</comment>
<gene>
    <name evidence="9" type="ORF">F8O02_00705</name>
</gene>
<dbReference type="GO" id="GO:0008233">
    <property type="term" value="F:peptidase activity"/>
    <property type="evidence" value="ECO:0007669"/>
    <property type="project" value="UniProtKB-KW"/>
</dbReference>
<dbReference type="RefSeq" id="WP_158035272.1">
    <property type="nucleotide sequence ID" value="NZ_BAAAZV010000010.1"/>
</dbReference>
<keyword evidence="7" id="KW-0456">Lyase</keyword>
<protein>
    <recommendedName>
        <fullName evidence="8">Abasic site processing protein</fullName>
        <ecNumber evidence="8">3.4.-.-</ecNumber>
    </recommendedName>
</protein>
<dbReference type="EC" id="3.4.-.-" evidence="8"/>
<evidence type="ECO:0000256" key="7">
    <source>
        <dbReference type="ARBA" id="ARBA00023239"/>
    </source>
</evidence>
<sequence length="223" mass="24683">MCGRIVQAKTSDYVALFDVAQVESSGFEPSWNLKPTQDALIVLDGDKDGVRRLAPARWLLVPTWSKTLKLKFPTFNARIETAGQKPTFHASMTRRRCIFPIDGYYEWQTAGKSKTPFYVHRDEPFGLAGLYSWWHDPAASADDGWALTATVLTQDAAAPLAWLHDRMPVTIERTLVDAWLDPEVDGNALTGELTRSSIETAGSLAWHEVAPLKGNGPELTAAL</sequence>
<dbReference type="EMBL" id="WBKA01000001">
    <property type="protein sequence ID" value="KAB1633493.1"/>
    <property type="molecule type" value="Genomic_DNA"/>
</dbReference>
<evidence type="ECO:0000256" key="8">
    <source>
        <dbReference type="RuleBase" id="RU364100"/>
    </source>
</evidence>
<dbReference type="GO" id="GO:0016829">
    <property type="term" value="F:lyase activity"/>
    <property type="evidence" value="ECO:0007669"/>
    <property type="project" value="UniProtKB-KW"/>
</dbReference>
<dbReference type="AlphaFoldDB" id="A0A7C8FLK2"/>
<organism evidence="9 10">
    <name type="scientific">Pseudoclavibacter caeni</name>
    <dbReference type="NCBI Taxonomy" id="908846"/>
    <lineage>
        <taxon>Bacteria</taxon>
        <taxon>Bacillati</taxon>
        <taxon>Actinomycetota</taxon>
        <taxon>Actinomycetes</taxon>
        <taxon>Micrococcales</taxon>
        <taxon>Microbacteriaceae</taxon>
        <taxon>Pseudoclavibacter</taxon>
    </lineage>
</organism>
<dbReference type="Pfam" id="PF02586">
    <property type="entry name" value="SRAP"/>
    <property type="match status" value="1"/>
</dbReference>
<dbReference type="SUPFAM" id="SSF143081">
    <property type="entry name" value="BB1717-like"/>
    <property type="match status" value="1"/>
</dbReference>
<dbReference type="OrthoDB" id="9782620at2"/>
<dbReference type="Proteomes" id="UP000481339">
    <property type="component" value="Unassembled WGS sequence"/>
</dbReference>
<evidence type="ECO:0000256" key="2">
    <source>
        <dbReference type="ARBA" id="ARBA00022670"/>
    </source>
</evidence>
<keyword evidence="6" id="KW-0238">DNA-binding</keyword>
<evidence type="ECO:0000256" key="5">
    <source>
        <dbReference type="ARBA" id="ARBA00023124"/>
    </source>
</evidence>
<name>A0A7C8FLK2_9MICO</name>
<evidence type="ECO:0000313" key="9">
    <source>
        <dbReference type="EMBL" id="KAB1633493.1"/>
    </source>
</evidence>
<reference evidence="9 10" key="1">
    <citation type="submission" date="2019-09" db="EMBL/GenBank/DDBJ databases">
        <title>Phylogeny of genus Pseudoclavibacter and closely related genus.</title>
        <authorList>
            <person name="Li Y."/>
        </authorList>
    </citation>
    <scope>NUCLEOTIDE SEQUENCE [LARGE SCALE GENOMIC DNA]</scope>
    <source>
        <strain evidence="9 10">JCM 16921</strain>
    </source>
</reference>
<dbReference type="PANTHER" id="PTHR13604">
    <property type="entry name" value="DC12-RELATED"/>
    <property type="match status" value="1"/>
</dbReference>
<keyword evidence="2 8" id="KW-0645">Protease</keyword>
<dbReference type="InterPro" id="IPR036590">
    <property type="entry name" value="SRAP-like"/>
</dbReference>
<keyword evidence="4 8" id="KW-0378">Hydrolase</keyword>
<dbReference type="InterPro" id="IPR003738">
    <property type="entry name" value="SRAP"/>
</dbReference>
<dbReference type="GO" id="GO:0106300">
    <property type="term" value="P:protein-DNA covalent cross-linking repair"/>
    <property type="evidence" value="ECO:0007669"/>
    <property type="project" value="InterPro"/>
</dbReference>
<evidence type="ECO:0000256" key="1">
    <source>
        <dbReference type="ARBA" id="ARBA00008136"/>
    </source>
</evidence>
<proteinExistence type="inferred from homology"/>
<keyword evidence="5" id="KW-0190">Covalent protein-DNA linkage</keyword>
<evidence type="ECO:0000256" key="3">
    <source>
        <dbReference type="ARBA" id="ARBA00022763"/>
    </source>
</evidence>